<dbReference type="InterPro" id="IPR027417">
    <property type="entry name" value="P-loop_NTPase"/>
</dbReference>
<dbReference type="Proteomes" id="UP000297022">
    <property type="component" value="Segment"/>
</dbReference>
<evidence type="ECO:0000313" key="2">
    <source>
        <dbReference type="Proteomes" id="UP000297022"/>
    </source>
</evidence>
<evidence type="ECO:0000313" key="1">
    <source>
        <dbReference type="EMBL" id="QBZ72848.1"/>
    </source>
</evidence>
<gene>
    <name evidence="1" type="primary">16</name>
    <name evidence="1" type="ORF">SEA_FORTHEBOIS_16</name>
</gene>
<name>A0A4D6E2I1_9VIRU</name>
<dbReference type="SUPFAM" id="SSF52540">
    <property type="entry name" value="P-loop containing nucleoside triphosphate hydrolases"/>
    <property type="match status" value="1"/>
</dbReference>
<dbReference type="Gene3D" id="3.40.50.300">
    <property type="entry name" value="P-loop containing nucleotide triphosphate hydrolases"/>
    <property type="match status" value="1"/>
</dbReference>
<dbReference type="KEGG" id="vg:65073073"/>
<accession>A0A4D6E2I1</accession>
<keyword evidence="1" id="KW-0378">Hydrolase</keyword>
<keyword evidence="2" id="KW-1185">Reference proteome</keyword>
<proteinExistence type="predicted"/>
<protein>
    <submittedName>
        <fullName evidence="1">Hydrolase</fullName>
    </submittedName>
</protein>
<dbReference type="GO" id="GO:0016787">
    <property type="term" value="F:hydrolase activity"/>
    <property type="evidence" value="ECO:0007669"/>
    <property type="project" value="UniProtKB-KW"/>
</dbReference>
<organism evidence="1 2">
    <name type="scientific">Streptomyces phage Forthebois</name>
    <dbReference type="NCBI Taxonomy" id="2562185"/>
    <lineage>
        <taxon>Viruses</taxon>
        <taxon>Varidnaviria</taxon>
        <taxon>Bamfordvirae</taxon>
        <taxon>Preplasmiviricota</taxon>
        <taxon>Prepoliviricotina</taxon>
        <taxon>Tectiliviricetes</taxon>
        <taxon>Kalamavirales</taxon>
        <taxon>Tectiviridae</taxon>
        <taxon>Deltatectivirus</taxon>
        <taxon>Deltatectivirus forthebois</taxon>
    </lineage>
</organism>
<sequence>MSKFPVFPMYPNGGYNRPDIQRAQEMRLANLSTNAPRVPWDVFVSKHFRWEQGEHVALIGPTGQGKTTLLTNLLPLHPYVVVFATKPRDESMSRLIRHDNYYPVKEWQRLDPKQYPRRVLWPDAGSLNSVANQQEVFHDAFQRIYREGGWTVAIDELWYIDNVLKLEMDVKLYLLQARALGISLLAATQRPAWVPLEIYDQSTHLFFWRDNDETNLRRLSGISFRSADLIRSVVSELEKFQVLYINTRTGQMFRTRAPKITA</sequence>
<dbReference type="GeneID" id="65073073"/>
<dbReference type="RefSeq" id="YP_010084039.1">
    <property type="nucleotide sequence ID" value="NC_055059.1"/>
</dbReference>
<dbReference type="EMBL" id="MK620900">
    <property type="protein sequence ID" value="QBZ72848.1"/>
    <property type="molecule type" value="Genomic_DNA"/>
</dbReference>
<reference evidence="1 2" key="1">
    <citation type="submission" date="2019-03" db="EMBL/GenBank/DDBJ databases">
        <authorList>
            <person name="Kuo N.K."/>
            <person name="Parsa S."/>
            <person name="Addai K."/>
            <person name="Agarwal S."/>
            <person name="Ahmad I.M."/>
            <person name="Alumyar Y.S."/>
            <person name="An J."/>
            <person name="Antar T.E."/>
            <person name="Antony V."/>
            <person name="Arvin L.E."/>
            <person name="Atanasoff K.E."/>
            <person name="Ati R."/>
            <person name="Batista A."/>
            <person name="Bembuh M.L."/>
            <person name="Bhardvaj T.B."/>
            <person name="Brown C.J."/>
            <person name="Butt S.T."/>
            <person name="Cahn D."/>
            <person name="Canales I.-I."/>
            <person name="Carr K."/>
            <person name="Chen K.Z."/>
            <person name="Chen M."/>
            <person name="Chigurupati S."/>
            <person name="Chou C."/>
            <person name="Chung C.S."/>
            <person name="Cole S.T."/>
            <person name="Colson C.L."/>
            <person name="Dent D.M."/>
            <person name="Djiogo E.M."/>
            <person name="Domrachev B.M."/>
            <person name="Dwivedi J."/>
            <person name="Ehsani C."/>
            <person name="Essien U.A."/>
            <person name="Fakhar A."/>
            <person name="Flood S.H."/>
            <person name="Furletti G."/>
            <person name="Gebreegziabher M."/>
            <person name="Goralski S.M."/>
            <person name="Gruver-Williams A."/>
            <person name="Guldan M.L."/>
            <person name="Gurung S."/>
            <person name="Heo K."/>
            <person name="John R.A."/>
            <person name="Kabir L."/>
            <person name="Kaira H."/>
            <person name="Kane M.S."/>
            <person name="Karanja M."/>
            <person name="Karley A.N."/>
            <person name="Khan A.M."/>
            <person name="Khan A."/>
            <person name="Kharel S."/>
            <person name="Kidane M."/>
            <person name="Konanur P."/>
            <person name="Lahijan N."/>
            <person name="Lamm D.N."/>
            <person name="Lance S.V."/>
            <person name="Le C."/>
            <person name="Lee C.H."/>
            <person name="Leka D."/>
            <person name="Li C."/>
            <person name="Lim S.Y."/>
            <person name="Lo J."/>
            <person name="Ludwig S."/>
            <person name="Mahaney V.M."/>
            <person name="Mangukiya A."/>
            <person name="Mani D."/>
            <person name="Mariano P."/>
            <person name="Markward M.L."/>
            <person name="Mbaekwe U."/>
            <person name="McGowan H."/>
            <person name="McNamara A."/>
            <person name="Mebrahtu S."/>
            <person name="Mohamed A."/>
            <person name="Mohamed M.E."/>
            <person name="Muntaka F."/>
            <person name="Naqvi T."/>
            <person name="Nengel A.M."/>
            <person name="Neupane S."/>
            <person name="Nguyen J."/>
            <person name="Nguyen J."/>
            <person name="Nwoji I.C."/>
            <person name="Okusolubo T.A."/>
            <person name="Paek J."/>
            <person name="Pandithakoralag H."/>
            <person name="Perry C."/>
            <person name="Petrie C.R."/>
            <person name="Poteshman G.A."/>
            <person name="Quiros D."/>
            <person name="Rana S."/>
            <person name="Reister J."/>
            <person name="Reyes E."/>
            <person name="Riaz H.S."/>
            <person name="Roach T.L."/>
            <person name="Saikali A."/>
            <person name="Scalsky R."/>
            <person name="Schultz J.A."/>
            <person name="Scott C.F."/>
            <person name="Sekira M.D."/>
            <person name="Shee C.S."/>
            <person name="Shultz P."/>
            <person name="Siarez J.A."/>
            <person name="Singh S."/>
            <person name="Smith F.R."/>
            <person name="Smith S.A."/>
            <person name="Sobers S."/>
            <person name="Sobowale A.O."/>
            <person name="Somoza K.A."/>
            <person name="Song M."/>
            <person name="Spruill R.A."/>
            <person name="Subedi A."/>
            <person name="Taj A.B."/>
            <person name="Thomas J."/>
            <person name="Todd J.C."/>
            <person name="Tran T."/>
            <person name="Varghese J."/>
            <person name="Vartanian E."/>
            <person name="Vega A."/>
            <person name="Vong A."/>
            <person name="Walter A.J."/>
            <person name="Wessel M.E."/>
            <person name="Azam A.M."/>
            <person name="Blocker D."/>
            <person name="Naeem N.-U.-A."/>
            <person name="Patel R."/>
            <person name="Shakarov P."/>
            <person name="Xie C.L."/>
            <person name="Zolnerowich N."/>
            <person name="Correa-Mendez M."/>
            <person name="Fabian M."/>
            <person name="Fishbein J."/>
            <person name="Harkles L."/>
            <person name="Reger N."/>
            <person name="Saleh S."/>
            <person name="deCarvalho T."/>
            <person name="Erill I."/>
            <person name="Caruso S.M."/>
            <person name="Garlena R.A."/>
            <person name="Russell D.A."/>
            <person name="Pope W.H."/>
            <person name="Jacobs-Sera D."/>
            <person name="Hatfull G.F."/>
        </authorList>
    </citation>
    <scope>NUCLEOTIDE SEQUENCE [LARGE SCALE GENOMIC DNA]</scope>
</reference>